<evidence type="ECO:0000313" key="6">
    <source>
        <dbReference type="Proteomes" id="UP001595733"/>
    </source>
</evidence>
<dbReference type="InterPro" id="IPR000524">
    <property type="entry name" value="Tscrpt_reg_HTH_GntR"/>
</dbReference>
<evidence type="ECO:0000256" key="2">
    <source>
        <dbReference type="ARBA" id="ARBA00023125"/>
    </source>
</evidence>
<dbReference type="PANTHER" id="PTHR43537">
    <property type="entry name" value="TRANSCRIPTIONAL REGULATOR, GNTR FAMILY"/>
    <property type="match status" value="1"/>
</dbReference>
<dbReference type="EMBL" id="JBHSEF010000010">
    <property type="protein sequence ID" value="MFC4354258.1"/>
    <property type="molecule type" value="Genomic_DNA"/>
</dbReference>
<dbReference type="Gene3D" id="1.20.120.530">
    <property type="entry name" value="GntR ligand-binding domain-like"/>
    <property type="match status" value="1"/>
</dbReference>
<dbReference type="SUPFAM" id="SSF48008">
    <property type="entry name" value="GntR ligand-binding domain-like"/>
    <property type="match status" value="1"/>
</dbReference>
<gene>
    <name evidence="5" type="ORF">ACFO0S_04120</name>
</gene>
<dbReference type="InterPro" id="IPR008920">
    <property type="entry name" value="TF_FadR/GntR_C"/>
</dbReference>
<dbReference type="SMART" id="SM00895">
    <property type="entry name" value="FCD"/>
    <property type="match status" value="1"/>
</dbReference>
<organism evidence="5 6">
    <name type="scientific">Chryseomicrobium palamuruense</name>
    <dbReference type="NCBI Taxonomy" id="682973"/>
    <lineage>
        <taxon>Bacteria</taxon>
        <taxon>Bacillati</taxon>
        <taxon>Bacillota</taxon>
        <taxon>Bacilli</taxon>
        <taxon>Bacillales</taxon>
        <taxon>Caryophanaceae</taxon>
        <taxon>Chryseomicrobium</taxon>
    </lineage>
</organism>
<keyword evidence="3" id="KW-0804">Transcription</keyword>
<comment type="caution">
    <text evidence="5">The sequence shown here is derived from an EMBL/GenBank/DDBJ whole genome shotgun (WGS) entry which is preliminary data.</text>
</comment>
<keyword evidence="1" id="KW-0805">Transcription regulation</keyword>
<evidence type="ECO:0000259" key="4">
    <source>
        <dbReference type="PROSITE" id="PS50949"/>
    </source>
</evidence>
<dbReference type="PANTHER" id="PTHR43537:SF24">
    <property type="entry name" value="GLUCONATE OPERON TRANSCRIPTIONAL REPRESSOR"/>
    <property type="match status" value="1"/>
</dbReference>
<evidence type="ECO:0000313" key="5">
    <source>
        <dbReference type="EMBL" id="MFC4354258.1"/>
    </source>
</evidence>
<reference evidence="6" key="1">
    <citation type="journal article" date="2019" name="Int. J. Syst. Evol. Microbiol.">
        <title>The Global Catalogue of Microorganisms (GCM) 10K type strain sequencing project: providing services to taxonomists for standard genome sequencing and annotation.</title>
        <authorList>
            <consortium name="The Broad Institute Genomics Platform"/>
            <consortium name="The Broad Institute Genome Sequencing Center for Infectious Disease"/>
            <person name="Wu L."/>
            <person name="Ma J."/>
        </authorList>
    </citation>
    <scope>NUCLEOTIDE SEQUENCE [LARGE SCALE GENOMIC DNA]</scope>
    <source>
        <strain evidence="6">CCUG 50353</strain>
    </source>
</reference>
<dbReference type="SMART" id="SM00345">
    <property type="entry name" value="HTH_GNTR"/>
    <property type="match status" value="1"/>
</dbReference>
<accession>A0ABV8UUN7</accession>
<dbReference type="SUPFAM" id="SSF46785">
    <property type="entry name" value="Winged helix' DNA-binding domain"/>
    <property type="match status" value="1"/>
</dbReference>
<sequence>MRVEKQPKQLLKDIAYDKIKELILTEKVEPNHMLSERELIDILEMSKTPIKSALIRLESEGFVKISSKQGIIVLDISLERILNIYDLRVALESFVCAKLHMKLTQSEIAVLQVAIDEMDTAASNKDVHHFTKWDHEFHLTMARLTENYEIERVLLNYNDQLKRITFKHLKKDVERMAQFNEEHKAILASLSDPKGEPARLIEEHLIQSKQKLLN</sequence>
<dbReference type="InterPro" id="IPR036388">
    <property type="entry name" value="WH-like_DNA-bd_sf"/>
</dbReference>
<protein>
    <submittedName>
        <fullName evidence="5">GntR family transcriptional regulator</fullName>
    </submittedName>
</protein>
<dbReference type="InterPro" id="IPR011711">
    <property type="entry name" value="GntR_C"/>
</dbReference>
<evidence type="ECO:0000256" key="1">
    <source>
        <dbReference type="ARBA" id="ARBA00023015"/>
    </source>
</evidence>
<dbReference type="RefSeq" id="WP_378140501.1">
    <property type="nucleotide sequence ID" value="NZ_JBHSEF010000010.1"/>
</dbReference>
<dbReference type="Pfam" id="PF07729">
    <property type="entry name" value="FCD"/>
    <property type="match status" value="1"/>
</dbReference>
<proteinExistence type="predicted"/>
<dbReference type="Proteomes" id="UP001595733">
    <property type="component" value="Unassembled WGS sequence"/>
</dbReference>
<keyword evidence="6" id="KW-1185">Reference proteome</keyword>
<keyword evidence="2" id="KW-0238">DNA-binding</keyword>
<evidence type="ECO:0000256" key="3">
    <source>
        <dbReference type="ARBA" id="ARBA00023163"/>
    </source>
</evidence>
<dbReference type="Pfam" id="PF00392">
    <property type="entry name" value="GntR"/>
    <property type="match status" value="1"/>
</dbReference>
<dbReference type="PROSITE" id="PS50949">
    <property type="entry name" value="HTH_GNTR"/>
    <property type="match status" value="1"/>
</dbReference>
<feature type="domain" description="HTH gntR-type" evidence="4">
    <location>
        <begin position="9"/>
        <end position="76"/>
    </location>
</feature>
<dbReference type="InterPro" id="IPR036390">
    <property type="entry name" value="WH_DNA-bd_sf"/>
</dbReference>
<dbReference type="Gene3D" id="1.10.10.10">
    <property type="entry name" value="Winged helix-like DNA-binding domain superfamily/Winged helix DNA-binding domain"/>
    <property type="match status" value="1"/>
</dbReference>
<name>A0ABV8UUN7_9BACL</name>